<proteinExistence type="predicted"/>
<evidence type="ECO:0000313" key="1">
    <source>
        <dbReference type="EMBL" id="DAD71903.1"/>
    </source>
</evidence>
<reference evidence="1" key="1">
    <citation type="journal article" date="2021" name="Proc. Natl. Acad. Sci. U.S.A.">
        <title>A Catalog of Tens of Thousands of Viruses from Human Metagenomes Reveals Hidden Associations with Chronic Diseases.</title>
        <authorList>
            <person name="Tisza M.J."/>
            <person name="Buck C.B."/>
        </authorList>
    </citation>
    <scope>NUCLEOTIDE SEQUENCE</scope>
    <source>
        <strain evidence="1">CtoiW10</strain>
    </source>
</reference>
<dbReference type="EMBL" id="BK015888">
    <property type="protein sequence ID" value="DAD71903.1"/>
    <property type="molecule type" value="Genomic_DNA"/>
</dbReference>
<sequence>MFLIIYNSVIISRFKITNNSVIILCKMYIYRIIYRVVKYRQ</sequence>
<accession>A0A8S5LPX6</accession>
<name>A0A8S5LPX6_9CAUD</name>
<protein>
    <submittedName>
        <fullName evidence="1">Uncharacterized protein</fullName>
    </submittedName>
</protein>
<organism evidence="1">
    <name type="scientific">Siphoviridae sp. ctoiW10</name>
    <dbReference type="NCBI Taxonomy" id="2827592"/>
    <lineage>
        <taxon>Viruses</taxon>
        <taxon>Duplodnaviria</taxon>
        <taxon>Heunggongvirae</taxon>
        <taxon>Uroviricota</taxon>
        <taxon>Caudoviricetes</taxon>
    </lineage>
</organism>